<keyword evidence="1" id="KW-0472">Membrane</keyword>
<dbReference type="Proteomes" id="UP001179600">
    <property type="component" value="Chromosome"/>
</dbReference>
<sequence>MNYTFKLNEANRLSIGPMMLMAFTQAIASLLPGLFLQSGKQLFSPPFILLIFYLVLSNISLTLLREGHRRHKHISIPIYGLKLVVSAIFILNFINKTTLQFGLLLLIYEVIQLIAYLKSEVYQEMFFFPLMIALFQGGIFNSFLIIHPNYELKLTDLLPLSFSVALWLSVEFLAQGFYLLNGNKGRFGLYSVGASLIAIIISFAFYMTGAFSLLVFFIVLLFIIGLYVILTYFQDNVQQLFSMTIMTIIIEIVFYIQF</sequence>
<keyword evidence="1" id="KW-1133">Transmembrane helix</keyword>
<protein>
    <submittedName>
        <fullName evidence="2">Uncharacterized protein</fullName>
    </submittedName>
</protein>
<evidence type="ECO:0000256" key="1">
    <source>
        <dbReference type="SAM" id="Phobius"/>
    </source>
</evidence>
<reference evidence="2" key="1">
    <citation type="submission" date="2023-01" db="EMBL/GenBank/DDBJ databases">
        <title>Oxazolidinone resistance genes in florfenicol resistant enterococci from beef cattle and veal calves at slaughter.</title>
        <authorList>
            <person name="Biggel M."/>
        </authorList>
    </citation>
    <scope>NUCLEOTIDE SEQUENCE</scope>
    <source>
        <strain evidence="2">K204-1</strain>
    </source>
</reference>
<dbReference type="EMBL" id="CP116507">
    <property type="protein sequence ID" value="WCG23589.1"/>
    <property type="molecule type" value="Genomic_DNA"/>
</dbReference>
<feature type="transmembrane region" description="Helical" evidence="1">
    <location>
        <begin position="126"/>
        <end position="146"/>
    </location>
</feature>
<organism evidence="2 3">
    <name type="scientific">Vagococcus lutrae</name>
    <dbReference type="NCBI Taxonomy" id="81947"/>
    <lineage>
        <taxon>Bacteria</taxon>
        <taxon>Bacillati</taxon>
        <taxon>Bacillota</taxon>
        <taxon>Bacilli</taxon>
        <taxon>Lactobacillales</taxon>
        <taxon>Enterococcaceae</taxon>
        <taxon>Vagococcus</taxon>
    </lineage>
</organism>
<feature type="transmembrane region" description="Helical" evidence="1">
    <location>
        <begin position="187"/>
        <end position="207"/>
    </location>
</feature>
<proteinExistence type="predicted"/>
<feature type="transmembrane region" description="Helical" evidence="1">
    <location>
        <begin position="12"/>
        <end position="35"/>
    </location>
</feature>
<feature type="transmembrane region" description="Helical" evidence="1">
    <location>
        <begin position="76"/>
        <end position="94"/>
    </location>
</feature>
<feature type="transmembrane region" description="Helical" evidence="1">
    <location>
        <begin position="240"/>
        <end position="257"/>
    </location>
</feature>
<dbReference type="AlphaFoldDB" id="A0AAE9XFZ2"/>
<feature type="transmembrane region" description="Helical" evidence="1">
    <location>
        <begin position="213"/>
        <end position="233"/>
    </location>
</feature>
<feature type="transmembrane region" description="Helical" evidence="1">
    <location>
        <begin position="158"/>
        <end position="180"/>
    </location>
</feature>
<feature type="transmembrane region" description="Helical" evidence="1">
    <location>
        <begin position="100"/>
        <end position="117"/>
    </location>
</feature>
<name>A0AAE9XFZ2_9ENTE</name>
<evidence type="ECO:0000313" key="3">
    <source>
        <dbReference type="Proteomes" id="UP001179600"/>
    </source>
</evidence>
<accession>A0AAE9XFZ2</accession>
<keyword evidence="1" id="KW-0812">Transmembrane</keyword>
<evidence type="ECO:0000313" key="2">
    <source>
        <dbReference type="EMBL" id="WCG23589.1"/>
    </source>
</evidence>
<dbReference type="RefSeq" id="WP_272163719.1">
    <property type="nucleotide sequence ID" value="NZ_CP116507.1"/>
</dbReference>
<feature type="transmembrane region" description="Helical" evidence="1">
    <location>
        <begin position="47"/>
        <end position="64"/>
    </location>
</feature>
<gene>
    <name evidence="2" type="ORF">PML95_05020</name>
</gene>